<dbReference type="PANTHER" id="PTHR46082">
    <property type="entry name" value="ATP/GTP-BINDING PROTEIN-RELATED"/>
    <property type="match status" value="1"/>
</dbReference>
<proteinExistence type="predicted"/>
<feature type="non-terminal residue" evidence="2">
    <location>
        <position position="1"/>
    </location>
</feature>
<evidence type="ECO:0000313" key="2">
    <source>
        <dbReference type="EMBL" id="CAK9029860.1"/>
    </source>
</evidence>
<organism evidence="2 3">
    <name type="scientific">Durusdinium trenchii</name>
    <dbReference type="NCBI Taxonomy" id="1381693"/>
    <lineage>
        <taxon>Eukaryota</taxon>
        <taxon>Sar</taxon>
        <taxon>Alveolata</taxon>
        <taxon>Dinophyceae</taxon>
        <taxon>Suessiales</taxon>
        <taxon>Symbiodiniaceae</taxon>
        <taxon>Durusdinium</taxon>
    </lineage>
</organism>
<comment type="caution">
    <text evidence="2">The sequence shown here is derived from an EMBL/GenBank/DDBJ whole genome shotgun (WGS) entry which is preliminary data.</text>
</comment>
<dbReference type="SUPFAM" id="SSF48452">
    <property type="entry name" value="TPR-like"/>
    <property type="match status" value="2"/>
</dbReference>
<feature type="compositionally biased region" description="Acidic residues" evidence="1">
    <location>
        <begin position="114"/>
        <end position="132"/>
    </location>
</feature>
<name>A0ABP0KSN3_9DINO</name>
<keyword evidence="3" id="KW-1185">Reference proteome</keyword>
<dbReference type="Proteomes" id="UP001642464">
    <property type="component" value="Unassembled WGS sequence"/>
</dbReference>
<accession>A0ABP0KSN3</accession>
<dbReference type="Pfam" id="PF13424">
    <property type="entry name" value="TPR_12"/>
    <property type="match status" value="2"/>
</dbReference>
<dbReference type="EMBL" id="CAXAMM010012853">
    <property type="protein sequence ID" value="CAK9029860.1"/>
    <property type="molecule type" value="Genomic_DNA"/>
</dbReference>
<reference evidence="2 3" key="1">
    <citation type="submission" date="2024-02" db="EMBL/GenBank/DDBJ databases">
        <authorList>
            <person name="Chen Y."/>
            <person name="Shah S."/>
            <person name="Dougan E. K."/>
            <person name="Thang M."/>
            <person name="Chan C."/>
        </authorList>
    </citation>
    <scope>NUCLEOTIDE SEQUENCE [LARGE SCALE GENOMIC DNA]</scope>
</reference>
<sequence length="606" mass="68439">ARDSASERFDWSSDEIESIDDPQDLRDRGVSVELLKDLLEEHELGGKTTREVVTEFVLPQTTDYGCSLAGLMKRSFPRLVGRASHYVVHAWDGSFERLVRTLEAVASDYRGPVDAEEGLVGSDDDDDDEGQEGEGVARDLLDDDDTTGPCHTAMFWIDLCAIDQHLHMEGYTDEERLWLHRDELLQNVRKCIERIPSTIIMMDPPHAPNVIGRAWCLYECMQALYYSRQELLMLSCPDDDQEAQGMLSAIDNFGEAVKAFTPDFEASKTSSEQDKEWLLTAVNAAHPSGSEWLNEQVGKVMLHWLAQEVLTDMFHNDRLAPIESLHELGTLLESLACVEQAHIQFVRSLDIARDQLGVEHARTLAIAHDLACLQAKHFYQFAQAEELLRETLTSRERILGPYHPATNETTIALARLLQAQGYLDKAEELYRSALQHSLVENGFAHRSSLIAANLLALLLQSKGNLFEGYILLARTLAVGLKVLGPRHLDVLVWRNNMAVLLQDFEHLIPAESVFRKALNDSEQAFGPDHPQTLNIVYNLGQCLWQQDKMRAAEMLFRRELSGCQTMLGMGHRDTVRSIRNMIEFLASQDRHDEADSYITLLEGMGQ</sequence>
<evidence type="ECO:0000256" key="1">
    <source>
        <dbReference type="SAM" id="MobiDB-lite"/>
    </source>
</evidence>
<dbReference type="Gene3D" id="1.25.40.10">
    <property type="entry name" value="Tetratricopeptide repeat domain"/>
    <property type="match status" value="2"/>
</dbReference>
<dbReference type="InterPro" id="IPR053137">
    <property type="entry name" value="NLR-like"/>
</dbReference>
<feature type="region of interest" description="Disordered" evidence="1">
    <location>
        <begin position="113"/>
        <end position="143"/>
    </location>
</feature>
<protein>
    <submittedName>
        <fullName evidence="2">Nephrocystin-3</fullName>
    </submittedName>
</protein>
<dbReference type="InterPro" id="IPR011990">
    <property type="entry name" value="TPR-like_helical_dom_sf"/>
</dbReference>
<gene>
    <name evidence="2" type="ORF">SCF082_LOCUS18968</name>
</gene>
<evidence type="ECO:0000313" key="3">
    <source>
        <dbReference type="Proteomes" id="UP001642464"/>
    </source>
</evidence>
<dbReference type="PANTHER" id="PTHR46082:SF6">
    <property type="entry name" value="AAA+ ATPASE DOMAIN-CONTAINING PROTEIN-RELATED"/>
    <property type="match status" value="1"/>
</dbReference>